<dbReference type="InterPro" id="IPR045851">
    <property type="entry name" value="AMP-bd_C_sf"/>
</dbReference>
<name>A0ABV1H5S7_9FIRM</name>
<feature type="domain" description="AMP-dependent synthetase/ligase" evidence="1">
    <location>
        <begin position="9"/>
        <end position="369"/>
    </location>
</feature>
<dbReference type="InterPro" id="IPR000873">
    <property type="entry name" value="AMP-dep_synth/lig_dom"/>
</dbReference>
<dbReference type="SUPFAM" id="SSF56801">
    <property type="entry name" value="Acetyl-CoA synthetase-like"/>
    <property type="match status" value="1"/>
</dbReference>
<dbReference type="NCBIfam" id="TIGR01733">
    <property type="entry name" value="AA-adenyl-dom"/>
    <property type="match status" value="1"/>
</dbReference>
<dbReference type="InterPro" id="IPR042099">
    <property type="entry name" value="ANL_N_sf"/>
</dbReference>
<dbReference type="Gene3D" id="3.40.50.12780">
    <property type="entry name" value="N-terminal domain of ligase-like"/>
    <property type="match status" value="1"/>
</dbReference>
<dbReference type="PANTHER" id="PTHR45527:SF1">
    <property type="entry name" value="FATTY ACID SYNTHASE"/>
    <property type="match status" value="1"/>
</dbReference>
<sequence length="509" mass="57383">MIKNVLEYLEQSAAKSPDKTAVADEHNAFTYQELLDNAQRVGAVLQKETPVRTAVPVYMEKSCNALAAFMGAAKAGCFYCLLDPTQPVERIQMILATLGAEIMIIDEKSAKKQEKLGFSGKVLKIEELLEHTPDEKEMKQLDIIRENALDIDPLYSIFTSGSTGVPKGVIVNHRSVIDFIDCFTDTFHITENDVIGNQAPFDFDVSVKDIYSTLKTGATMQIIPKKLFSFPMPLMDYLDDRKVTTLIWAVSALCIVTTLKGFDYKRPGCINKVIFSGEVMPVKHLNIWRETYPEAMFVNVYGPTEITCNCTYYIVDREFALDETLPMGKAFPNERVFLLDDNDNLITPDMPDTTGEICVSGTAVTLGYYNNREKTDQAFVQNPLNDKYNEIIYRTGDLGYYSKAGELYFSSRKDFQIKHMGHRIELGEIDMAINAVEGCVRACCIFDKDNNKIIGFYEGTPDKKTITHELMKKLPKFMIPQEFVQVASMPVTKNGKIDRNALMEGRKNA</sequence>
<dbReference type="InterPro" id="IPR010071">
    <property type="entry name" value="AA_adenyl_dom"/>
</dbReference>
<proteinExistence type="predicted"/>
<evidence type="ECO:0000313" key="2">
    <source>
        <dbReference type="EMBL" id="MEQ2555058.1"/>
    </source>
</evidence>
<evidence type="ECO:0000313" key="3">
    <source>
        <dbReference type="Proteomes" id="UP001546774"/>
    </source>
</evidence>
<comment type="caution">
    <text evidence="2">The sequence shown here is derived from an EMBL/GenBank/DDBJ whole genome shotgun (WGS) entry which is preliminary data.</text>
</comment>
<dbReference type="PANTHER" id="PTHR45527">
    <property type="entry name" value="NONRIBOSOMAL PEPTIDE SYNTHETASE"/>
    <property type="match status" value="1"/>
</dbReference>
<gene>
    <name evidence="2" type="ORF">WMO37_08585</name>
</gene>
<dbReference type="Pfam" id="PF00501">
    <property type="entry name" value="AMP-binding"/>
    <property type="match status" value="1"/>
</dbReference>
<dbReference type="Gene3D" id="3.30.300.30">
    <property type="match status" value="1"/>
</dbReference>
<dbReference type="CDD" id="cd05930">
    <property type="entry name" value="A_NRPS"/>
    <property type="match status" value="1"/>
</dbReference>
<evidence type="ECO:0000259" key="1">
    <source>
        <dbReference type="Pfam" id="PF00501"/>
    </source>
</evidence>
<organism evidence="2 3">
    <name type="scientific">Lachnospira intestinalis</name>
    <dbReference type="NCBI Taxonomy" id="3133158"/>
    <lineage>
        <taxon>Bacteria</taxon>
        <taxon>Bacillati</taxon>
        <taxon>Bacillota</taxon>
        <taxon>Clostridia</taxon>
        <taxon>Lachnospirales</taxon>
        <taxon>Lachnospiraceae</taxon>
        <taxon>Lachnospira</taxon>
    </lineage>
</organism>
<protein>
    <submittedName>
        <fullName evidence="2">Amino acid adenylation domain-containing protein</fullName>
    </submittedName>
</protein>
<accession>A0ABV1H5S7</accession>
<reference evidence="2" key="1">
    <citation type="submission" date="2024-03" db="EMBL/GenBank/DDBJ databases">
        <title>Human intestinal bacterial collection.</title>
        <authorList>
            <person name="Pauvert C."/>
            <person name="Hitch T.C.A."/>
            <person name="Clavel T."/>
        </authorList>
    </citation>
    <scope>NUCLEOTIDE SEQUENCE [LARGE SCALE GENOMIC DNA]</scope>
    <source>
        <strain evidence="2">CLA-AA-H89B</strain>
    </source>
</reference>
<dbReference type="EMBL" id="JBBMFS010000006">
    <property type="protein sequence ID" value="MEQ2555058.1"/>
    <property type="molecule type" value="Genomic_DNA"/>
</dbReference>
<keyword evidence="3" id="KW-1185">Reference proteome</keyword>
<dbReference type="Proteomes" id="UP001546774">
    <property type="component" value="Unassembled WGS sequence"/>
</dbReference>